<feature type="active site" description="Charge relay system" evidence="1">
    <location>
        <position position="230"/>
    </location>
</feature>
<organism evidence="4 5">
    <name type="scientific">Galactobacter caseinivorans</name>
    <dbReference type="NCBI Taxonomy" id="2676123"/>
    <lineage>
        <taxon>Bacteria</taxon>
        <taxon>Bacillati</taxon>
        <taxon>Actinomycetota</taxon>
        <taxon>Actinomycetes</taxon>
        <taxon>Micrococcales</taxon>
        <taxon>Micrococcaceae</taxon>
        <taxon>Galactobacter</taxon>
    </lineage>
</organism>
<dbReference type="PIRSF" id="PIRSF017388">
    <property type="entry name" value="Esterase_lipase"/>
    <property type="match status" value="1"/>
</dbReference>
<evidence type="ECO:0000313" key="4">
    <source>
        <dbReference type="EMBL" id="RKW70988.1"/>
    </source>
</evidence>
<dbReference type="Pfam" id="PF12146">
    <property type="entry name" value="Hydrolase_4"/>
    <property type="match status" value="1"/>
</dbReference>
<dbReference type="RefSeq" id="WP_121484323.1">
    <property type="nucleotide sequence ID" value="NZ_QQXL01000002.1"/>
</dbReference>
<feature type="domain" description="Serine aminopeptidase S33" evidence="3">
    <location>
        <begin position="23"/>
        <end position="226"/>
    </location>
</feature>
<protein>
    <submittedName>
        <fullName evidence="4">Alpha/beta fold hydrolase</fullName>
    </submittedName>
</protein>
<dbReference type="AlphaFoldDB" id="A0A496PKH8"/>
<feature type="active site" description="Charge relay system" evidence="1">
    <location>
        <position position="197"/>
    </location>
</feature>
<dbReference type="InterPro" id="IPR022742">
    <property type="entry name" value="Hydrolase_4"/>
</dbReference>
<keyword evidence="4" id="KW-0378">Hydrolase</keyword>
<proteinExistence type="predicted"/>
<comment type="caution">
    <text evidence="4">The sequence shown here is derived from an EMBL/GenBank/DDBJ whole genome shotgun (WGS) entry which is preliminary data.</text>
</comment>
<feature type="binding site" evidence="2">
    <location>
        <position position="99"/>
    </location>
    <ligand>
        <name>substrate</name>
    </ligand>
</feature>
<gene>
    <name evidence="4" type="ORF">DWQ67_04060</name>
</gene>
<feature type="active site" description="Nucleophile" evidence="1">
    <location>
        <position position="98"/>
    </location>
</feature>
<dbReference type="Gene3D" id="3.40.50.1820">
    <property type="entry name" value="alpha/beta hydrolase"/>
    <property type="match status" value="1"/>
</dbReference>
<dbReference type="InterPro" id="IPR029058">
    <property type="entry name" value="AB_hydrolase_fold"/>
</dbReference>
<evidence type="ECO:0000259" key="3">
    <source>
        <dbReference type="Pfam" id="PF12146"/>
    </source>
</evidence>
<name>A0A496PKH8_9MICC</name>
<accession>A0A496PKH8</accession>
<dbReference type="InterPro" id="IPR012354">
    <property type="entry name" value="Esterase_lipase"/>
</dbReference>
<evidence type="ECO:0000256" key="2">
    <source>
        <dbReference type="PIRSR" id="PIRSR017388-2"/>
    </source>
</evidence>
<keyword evidence="5" id="KW-1185">Reference proteome</keyword>
<feature type="binding site" evidence="2">
    <location>
        <position position="30"/>
    </location>
    <ligand>
        <name>substrate</name>
    </ligand>
</feature>
<sequence>MPQGIHHADPRQPYFAQGSTGVAVIVQHGFTSVPGSVFPWVQAFEQAGHTVSAPMLAGHGTAWRDMIPVTYPEWTLALEAEFDRLAATHRHVVVAGISMGGALALHLAAVRRPAAVLTVNPALYPHPLALRLAGPLKRWVPSTAAVGDDISKPGVTEGAYERTPTAAAHQLARLEALVRRELPGIEAPLTLFRSDTDHVVSDASVRTLLHGLNPDARARVRRVALHRSFHVATVDHDAELIGRISVERVAEATGLGMAPAAGPAQPSGASA</sequence>
<reference evidence="4 5" key="1">
    <citation type="submission" date="2018-07" db="EMBL/GenBank/DDBJ databases">
        <title>Arthrobacter sp. nov., isolated from raw cow's milk with high bacterial count.</title>
        <authorList>
            <person name="Hahne J."/>
            <person name="Isele D."/>
            <person name="Lipski A."/>
        </authorList>
    </citation>
    <scope>NUCLEOTIDE SEQUENCE [LARGE SCALE GENOMIC DNA]</scope>
    <source>
        <strain evidence="4 5">JZ R-183</strain>
    </source>
</reference>
<dbReference type="GO" id="GO:0052689">
    <property type="term" value="F:carboxylic ester hydrolase activity"/>
    <property type="evidence" value="ECO:0007669"/>
    <property type="project" value="InterPro"/>
</dbReference>
<evidence type="ECO:0000256" key="1">
    <source>
        <dbReference type="PIRSR" id="PIRSR017388-1"/>
    </source>
</evidence>
<evidence type="ECO:0000313" key="5">
    <source>
        <dbReference type="Proteomes" id="UP000273119"/>
    </source>
</evidence>
<dbReference type="SUPFAM" id="SSF53474">
    <property type="entry name" value="alpha/beta-Hydrolases"/>
    <property type="match status" value="1"/>
</dbReference>
<dbReference type="Proteomes" id="UP000273119">
    <property type="component" value="Unassembled WGS sequence"/>
</dbReference>
<dbReference type="EMBL" id="QQXL01000002">
    <property type="protein sequence ID" value="RKW70988.1"/>
    <property type="molecule type" value="Genomic_DNA"/>
</dbReference>